<protein>
    <recommendedName>
        <fullName evidence="5">Thiopeptide-type bacteriocin biosynthesis protein</fullName>
    </recommendedName>
</protein>
<dbReference type="InterPro" id="IPR006827">
    <property type="entry name" value="Lant_deHydtase_N"/>
</dbReference>
<evidence type="ECO:0000259" key="2">
    <source>
        <dbReference type="Pfam" id="PF14028"/>
    </source>
</evidence>
<reference evidence="3 4" key="1">
    <citation type="submission" date="2020-08" db="EMBL/GenBank/DDBJ databases">
        <title>Whole genome shotgun sequence of Actinoplanes ianthinogenes NBRC 13996.</title>
        <authorList>
            <person name="Komaki H."/>
            <person name="Tamura T."/>
        </authorList>
    </citation>
    <scope>NUCLEOTIDE SEQUENCE [LARGE SCALE GENOMIC DNA]</scope>
    <source>
        <strain evidence="3 4">NBRC 13996</strain>
    </source>
</reference>
<evidence type="ECO:0000313" key="4">
    <source>
        <dbReference type="Proteomes" id="UP000676967"/>
    </source>
</evidence>
<name>A0ABN6CF16_9ACTN</name>
<gene>
    <name evidence="3" type="ORF">Aiant_48030</name>
</gene>
<dbReference type="InterPro" id="IPR023809">
    <property type="entry name" value="Thiopep_bacteriocin_synth_dom"/>
</dbReference>
<feature type="domain" description="Lantibiotic dehydratase N-terminal" evidence="1">
    <location>
        <begin position="50"/>
        <end position="697"/>
    </location>
</feature>
<dbReference type="Proteomes" id="UP000676967">
    <property type="component" value="Chromosome"/>
</dbReference>
<evidence type="ECO:0000313" key="3">
    <source>
        <dbReference type="EMBL" id="BCJ44146.1"/>
    </source>
</evidence>
<accession>A0ABN6CF16</accession>
<dbReference type="RefSeq" id="WP_189329069.1">
    <property type="nucleotide sequence ID" value="NZ_AP023356.1"/>
</dbReference>
<sequence length="1047" mass="115184">MSTRALRAWDNFLVRAPLAATSAATGLEQNTDPADGRAGYLAVLHAANRDARLVEALTLATPTLTAVLDRVAAGQADTLKLTQLRRAALAVLRYDIRMRTRPTPFGLFAGVTSGRFDTTAKAEWHERHRSRTHADMGWLLKLVRRFETDPAILRYLPLQAHQALVRRGDRIVLDVPSTPGVRPGETSRASVSIRNSPIVDAAVRSARRLIPFADLSAALAAEFSSAPAERIDALLITLVEQEVLMTGLRPPLDGGDPLEHVITVLERAAPAAAAPLRAFDQRRRAYDMVAVGAGRDALTGLLQAAERLQEHTNPLHIDLAIDADFRLPEAVRAEVESAADLLWRMSAPRLGMRPLRAYHMRFLERYGADRVVPLLELLDGNRSLGAPAGYEWPASEAPADPPDEPVSIARNRRITLLAAEAIRQRRREIVLDPDSVRDLLHDDADPADLPNSCELYVHVVAASQDSLAGDDFRVVLSPSPGSHHAGATMARFADLLPDSRQLTDEQRRRPQHVAGAITADLAFTPRSSRAANLAHTTAHTGRRISVGLPDAPGVEQIALDDIGVAATLERMCAIHLPTGREIIPQLPSMVSPAVQAPNAARLLYEIGLEGQRLWEPWNWGPMADAPYLPRVRYGRTVIAAATWRVDPLRADLDDPGRWAAAVEAWRQAWDVPRRVMVVSTDQRLVLDLSNPWHLELLRDEVRKDAGLVAQEVAGEYEGWLDHGTGGHTVEIVVPLSRRRTPPSRPGHVAHLDGDRTPGPATGEWLYFQVYGTRRGQDDLLREQLPALVQTAAQHGADRWFFIRYTDSQGHHLRIRLHGTPSAQWAQAGTAVGDLLAQWQHAGIAGGHRLDQFDPELERYGGAAARDAAELIFQQDSTAAINLLRLAKDPHFPYTLDELTVFSTAALAQAFGLPLPGARWVDEQYADDPAAAWLSITGSRRDLPDAFRKRAGWWRQRVDPDSGFTALAGEPAGQSVLRVLHQRDEAVRAFAQRLRDTASRTPQARVAGSLLHMTCNRLIGGDSAREQEILGIARGAVQDNHARRRHTR</sequence>
<dbReference type="NCBIfam" id="TIGR03891">
    <property type="entry name" value="thiopep_ocin"/>
    <property type="match status" value="1"/>
</dbReference>
<proteinExistence type="predicted"/>
<organism evidence="3 4">
    <name type="scientific">Actinoplanes ianthinogenes</name>
    <dbReference type="NCBI Taxonomy" id="122358"/>
    <lineage>
        <taxon>Bacteria</taxon>
        <taxon>Bacillati</taxon>
        <taxon>Actinomycetota</taxon>
        <taxon>Actinomycetes</taxon>
        <taxon>Micromonosporales</taxon>
        <taxon>Micromonosporaceae</taxon>
        <taxon>Actinoplanes</taxon>
    </lineage>
</organism>
<dbReference type="EMBL" id="AP023356">
    <property type="protein sequence ID" value="BCJ44146.1"/>
    <property type="molecule type" value="Genomic_DNA"/>
</dbReference>
<dbReference type="Pfam" id="PF04738">
    <property type="entry name" value="Lant_dehydr_N"/>
    <property type="match status" value="1"/>
</dbReference>
<evidence type="ECO:0008006" key="5">
    <source>
        <dbReference type="Google" id="ProtNLM"/>
    </source>
</evidence>
<keyword evidence="4" id="KW-1185">Reference proteome</keyword>
<dbReference type="Pfam" id="PF14028">
    <property type="entry name" value="Lant_dehydr_C"/>
    <property type="match status" value="1"/>
</dbReference>
<feature type="domain" description="Thiopeptide-type bacteriocin biosynthesis" evidence="2">
    <location>
        <begin position="764"/>
        <end position="1029"/>
    </location>
</feature>
<evidence type="ECO:0000259" key="1">
    <source>
        <dbReference type="Pfam" id="PF04738"/>
    </source>
</evidence>